<evidence type="ECO:0000313" key="1">
    <source>
        <dbReference type="EMBL" id="GMN49260.1"/>
    </source>
</evidence>
<proteinExistence type="predicted"/>
<comment type="caution">
    <text evidence="1">The sequence shown here is derived from an EMBL/GenBank/DDBJ whole genome shotgun (WGS) entry which is preliminary data.</text>
</comment>
<accession>A0AA88ACG2</accession>
<protein>
    <submittedName>
        <fullName evidence="1">Uncharacterized protein</fullName>
    </submittedName>
</protein>
<name>A0AA88ACG2_FICCA</name>
<keyword evidence="2" id="KW-1185">Reference proteome</keyword>
<dbReference type="EMBL" id="BTGU01000030">
    <property type="protein sequence ID" value="GMN49260.1"/>
    <property type="molecule type" value="Genomic_DNA"/>
</dbReference>
<sequence>MCNSSVSDNKDSYKRRHGLILLPCPWGLRPDSSTIPSMASWFECLWQVQPTESSNLLLYASIGLDAVWRTRNDFCLMESSRILSKRRKPAIDLSFVTFKEALSAPPPAPLGARTLAFWVVSVKVNSSLPLLGDALAAVLAIKTAVSFNSGYVSFGRALFFPCCCYSIEPL</sequence>
<evidence type="ECO:0000313" key="2">
    <source>
        <dbReference type="Proteomes" id="UP001187192"/>
    </source>
</evidence>
<gene>
    <name evidence="1" type="ORF">TIFTF001_018426</name>
</gene>
<dbReference type="AlphaFoldDB" id="A0AA88ACG2"/>
<reference evidence="1" key="1">
    <citation type="submission" date="2023-07" db="EMBL/GenBank/DDBJ databases">
        <title>draft genome sequence of fig (Ficus carica).</title>
        <authorList>
            <person name="Takahashi T."/>
            <person name="Nishimura K."/>
        </authorList>
    </citation>
    <scope>NUCLEOTIDE SEQUENCE</scope>
</reference>
<dbReference type="Proteomes" id="UP001187192">
    <property type="component" value="Unassembled WGS sequence"/>
</dbReference>
<organism evidence="1 2">
    <name type="scientific">Ficus carica</name>
    <name type="common">Common fig</name>
    <dbReference type="NCBI Taxonomy" id="3494"/>
    <lineage>
        <taxon>Eukaryota</taxon>
        <taxon>Viridiplantae</taxon>
        <taxon>Streptophyta</taxon>
        <taxon>Embryophyta</taxon>
        <taxon>Tracheophyta</taxon>
        <taxon>Spermatophyta</taxon>
        <taxon>Magnoliopsida</taxon>
        <taxon>eudicotyledons</taxon>
        <taxon>Gunneridae</taxon>
        <taxon>Pentapetalae</taxon>
        <taxon>rosids</taxon>
        <taxon>fabids</taxon>
        <taxon>Rosales</taxon>
        <taxon>Moraceae</taxon>
        <taxon>Ficeae</taxon>
        <taxon>Ficus</taxon>
    </lineage>
</organism>